<proteinExistence type="inferred from homology"/>
<dbReference type="Gene3D" id="3.40.50.2000">
    <property type="entry name" value="Glycogen Phosphorylase B"/>
    <property type="match status" value="2"/>
</dbReference>
<reference evidence="2" key="2">
    <citation type="journal article" date="2023" name="Int. J. Mol. Sci.">
        <title>De Novo Assembly and Annotation of 11 Diverse Shrub Willow (Salix) Genomes Reveals Novel Gene Organization in Sex-Linked Regions.</title>
        <authorList>
            <person name="Hyden B."/>
            <person name="Feng K."/>
            <person name="Yates T.B."/>
            <person name="Jawdy S."/>
            <person name="Cereghino C."/>
            <person name="Smart L.B."/>
            <person name="Muchero W."/>
        </authorList>
    </citation>
    <scope>NUCLEOTIDE SEQUENCE</scope>
    <source>
        <tissue evidence="2">Shoot tip</tissue>
    </source>
</reference>
<dbReference type="PANTHER" id="PTHR11926:SF1407">
    <property type="entry name" value="7-DEOXYLOGANETIN GLUCOSYLTRANSFERASE-LIKE"/>
    <property type="match status" value="1"/>
</dbReference>
<dbReference type="SUPFAM" id="SSF53756">
    <property type="entry name" value="UDP-Glycosyltransferase/glycogen phosphorylase"/>
    <property type="match status" value="1"/>
</dbReference>
<comment type="similarity">
    <text evidence="1">Belongs to the UDP-glycosyltransferase family.</text>
</comment>
<dbReference type="EMBL" id="JAPFFI010000013">
    <property type="protein sequence ID" value="KAJ6372040.1"/>
    <property type="molecule type" value="Genomic_DNA"/>
</dbReference>
<evidence type="ECO:0000256" key="1">
    <source>
        <dbReference type="ARBA" id="ARBA00009995"/>
    </source>
</evidence>
<gene>
    <name evidence="2" type="ORF">OIU77_002378</name>
</gene>
<reference evidence="2" key="1">
    <citation type="submission" date="2022-10" db="EMBL/GenBank/DDBJ databases">
        <authorList>
            <person name="Hyden B.L."/>
            <person name="Feng K."/>
            <person name="Yates T."/>
            <person name="Jawdy S."/>
            <person name="Smart L.B."/>
            <person name="Muchero W."/>
        </authorList>
    </citation>
    <scope>NUCLEOTIDE SEQUENCE</scope>
    <source>
        <tissue evidence="2">Shoot tip</tissue>
    </source>
</reference>
<keyword evidence="3" id="KW-1185">Reference proteome</keyword>
<name>A0ABQ9B4G7_9ROSI</name>
<dbReference type="Proteomes" id="UP001141253">
    <property type="component" value="Chromosome 17"/>
</dbReference>
<dbReference type="PANTHER" id="PTHR11926">
    <property type="entry name" value="GLUCOSYL/GLUCURONOSYL TRANSFERASES"/>
    <property type="match status" value="1"/>
</dbReference>
<evidence type="ECO:0000313" key="3">
    <source>
        <dbReference type="Proteomes" id="UP001141253"/>
    </source>
</evidence>
<accession>A0ABQ9B4G7</accession>
<comment type="caution">
    <text evidence="2">The sequence shown here is derived from an EMBL/GenBank/DDBJ whole genome shotgun (WGS) entry which is preliminary data.</text>
</comment>
<organism evidence="2 3">
    <name type="scientific">Salix suchowensis</name>
    <dbReference type="NCBI Taxonomy" id="1278906"/>
    <lineage>
        <taxon>Eukaryota</taxon>
        <taxon>Viridiplantae</taxon>
        <taxon>Streptophyta</taxon>
        <taxon>Embryophyta</taxon>
        <taxon>Tracheophyta</taxon>
        <taxon>Spermatophyta</taxon>
        <taxon>Magnoliopsida</taxon>
        <taxon>eudicotyledons</taxon>
        <taxon>Gunneridae</taxon>
        <taxon>Pentapetalae</taxon>
        <taxon>rosids</taxon>
        <taxon>fabids</taxon>
        <taxon>Malpighiales</taxon>
        <taxon>Salicaceae</taxon>
        <taxon>Saliceae</taxon>
        <taxon>Salix</taxon>
    </lineage>
</organism>
<evidence type="ECO:0000313" key="2">
    <source>
        <dbReference type="EMBL" id="KAJ6372040.1"/>
    </source>
</evidence>
<protein>
    <submittedName>
        <fullName evidence="2">Uncharacterized protein</fullName>
    </submittedName>
</protein>
<sequence>MLIFDVNDAEESDLTNGYLETKIDWIPGMKDIRLKDLPTFIRTTDRNDFMLNFVIRITGGASRASAALVNTFDDLDHDILVALSSMFPPIYSIGPVNLLLDKTQNDYLPSIGSSLWKEENECLQWLDSKDPNSVIYVNFGSITVMNTEQLVEFSWGLASSKKPFLWIIRPDLVRGESAKIGEFKVGIQEISRFEWWTSITFSKDT</sequence>